<feature type="transmembrane region" description="Helical" evidence="1">
    <location>
        <begin position="381"/>
        <end position="402"/>
    </location>
</feature>
<reference evidence="2 3" key="1">
    <citation type="submission" date="2016-02" db="EMBL/GenBank/DDBJ databases">
        <title>Complete Genome Sequence of Weissella jogaejeotgali FOL01.</title>
        <authorList>
            <person name="Lee J.-H."/>
            <person name="Ku H.-J."/>
        </authorList>
    </citation>
    <scope>NUCLEOTIDE SEQUENCE [LARGE SCALE GENOMIC DNA]</scope>
    <source>
        <strain evidence="2 3">FOL01</strain>
    </source>
</reference>
<gene>
    <name evidence="2" type="ORF">FOL01_0744</name>
</gene>
<dbReference type="KEGG" id="wjo:FOL01_0744"/>
<evidence type="ECO:0000313" key="2">
    <source>
        <dbReference type="EMBL" id="APS41603.1"/>
    </source>
</evidence>
<dbReference type="OrthoDB" id="9784157at2"/>
<dbReference type="Proteomes" id="UP000185473">
    <property type="component" value="Chromosome"/>
</dbReference>
<feature type="transmembrane region" description="Helical" evidence="1">
    <location>
        <begin position="80"/>
        <end position="104"/>
    </location>
</feature>
<feature type="transmembrane region" description="Helical" evidence="1">
    <location>
        <begin position="319"/>
        <end position="339"/>
    </location>
</feature>
<keyword evidence="1" id="KW-0472">Membrane</keyword>
<keyword evidence="3" id="KW-1185">Reference proteome</keyword>
<sequence length="579" mass="65148">MHASAIKKGCYYLIPGLVFAIILAYVGRFGFLYAGADLQFHASRIFEFYQHIKNGNLIPVISTFSANQMGSIVPTMYPSFPVYIGAVLQFIFPPVTAMYVLMWVQLMTQFSIAKWVSKELGLSLTESTMAAFIYTMATPTLSQVIQQWLFGEVWAMSFMPLVLLGLIRLAKTTTDNVVKLDKKTISLLVIGFTLVILSHVLSFAIVAGYTAIFTLFLLIFRKNRWNVLANLSVAAVITILMSLVFLIPFIIAMLGNTLATPAATELTIWAAPDWHEFVKATFTIAADARFKTNTVGIIAFLAIFGVVLTWRKQDRFTKIATLVSVAVIFSGSSYVWNYLYDTKLGVIQFPHRVFIIAIFLLSVSAILAIRNVIGKRWLQQTIYIGLALFSFAFAVFNIKYGFVDRVNALAVQTDYKSTAKHPVSYAPMANFKVNNDDFENLMGYWNTYGAFDYLPENVDFNKSLQKKAIVQNHELLQTKATSEPNGLTYQAKLAKNTKTTIPMVGYQSLNYEITDQNNHQYQYKINKNKQLVIKTTNHQVSELTVHAKTPVTTYVAWVISLATGAGLIIYIIWDKRRKA</sequence>
<organism evidence="2 3">
    <name type="scientific">Weissella jogaejeotgali</name>
    <dbReference type="NCBI Taxonomy" id="1631871"/>
    <lineage>
        <taxon>Bacteria</taxon>
        <taxon>Bacillati</taxon>
        <taxon>Bacillota</taxon>
        <taxon>Bacilli</taxon>
        <taxon>Lactobacillales</taxon>
        <taxon>Lactobacillaceae</taxon>
        <taxon>Weissella</taxon>
    </lineage>
</organism>
<dbReference type="RefSeq" id="WP_075269443.1">
    <property type="nucleotide sequence ID" value="NZ_CP014332.1"/>
</dbReference>
<protein>
    <recommendedName>
        <fullName evidence="4">YfhO family protein</fullName>
    </recommendedName>
</protein>
<feature type="transmembrane region" description="Helical" evidence="1">
    <location>
        <begin position="292"/>
        <end position="310"/>
    </location>
</feature>
<name>A0A1L6RAR0_9LACO</name>
<feature type="transmembrane region" description="Helical" evidence="1">
    <location>
        <begin position="351"/>
        <end position="369"/>
    </location>
</feature>
<evidence type="ECO:0000256" key="1">
    <source>
        <dbReference type="SAM" id="Phobius"/>
    </source>
</evidence>
<evidence type="ECO:0008006" key="4">
    <source>
        <dbReference type="Google" id="ProtNLM"/>
    </source>
</evidence>
<keyword evidence="1" id="KW-1133">Transmembrane helix</keyword>
<dbReference type="AlphaFoldDB" id="A0A1L6RAR0"/>
<proteinExistence type="predicted"/>
<keyword evidence="1" id="KW-0812">Transmembrane</keyword>
<feature type="transmembrane region" description="Helical" evidence="1">
    <location>
        <begin position="187"/>
        <end position="220"/>
    </location>
</feature>
<feature type="transmembrane region" description="Helical" evidence="1">
    <location>
        <begin position="554"/>
        <end position="573"/>
    </location>
</feature>
<dbReference type="STRING" id="1631871.FOL01_0744"/>
<evidence type="ECO:0000313" key="3">
    <source>
        <dbReference type="Proteomes" id="UP000185473"/>
    </source>
</evidence>
<feature type="transmembrane region" description="Helical" evidence="1">
    <location>
        <begin position="12"/>
        <end position="34"/>
    </location>
</feature>
<feature type="transmembrane region" description="Helical" evidence="1">
    <location>
        <begin position="227"/>
        <end position="251"/>
    </location>
</feature>
<dbReference type="EMBL" id="CP014332">
    <property type="protein sequence ID" value="APS41603.1"/>
    <property type="molecule type" value="Genomic_DNA"/>
</dbReference>
<accession>A0A1L6RAR0</accession>
<feature type="transmembrane region" description="Helical" evidence="1">
    <location>
        <begin position="148"/>
        <end position="167"/>
    </location>
</feature>